<keyword evidence="2" id="KW-1185">Reference proteome</keyword>
<comment type="caution">
    <text evidence="1">The sequence shown here is derived from an EMBL/GenBank/DDBJ whole genome shotgun (WGS) entry which is preliminary data.</text>
</comment>
<dbReference type="RefSeq" id="WP_267144347.1">
    <property type="nucleotide sequence ID" value="NZ_JAODIL010000081.1"/>
</dbReference>
<dbReference type="AlphaFoldDB" id="A0A9J6PSK8"/>
<evidence type="ECO:0000313" key="2">
    <source>
        <dbReference type="Proteomes" id="UP001064262"/>
    </source>
</evidence>
<reference evidence="1" key="1">
    <citation type="submission" date="2022-09" db="EMBL/GenBank/DDBJ databases">
        <title>Winslowiella arboricola sp. nov., isolated from bleeding cankers on broadleaf hosts.</title>
        <authorList>
            <person name="Brady C."/>
            <person name="Kaur S."/>
            <person name="Crampton B."/>
            <person name="Maddock D."/>
            <person name="Arnold D."/>
            <person name="Denman S."/>
        </authorList>
    </citation>
    <scope>NUCLEOTIDE SEQUENCE</scope>
    <source>
        <strain evidence="1">BAC 15a-03b</strain>
    </source>
</reference>
<accession>A0A9J6PSK8</accession>
<gene>
    <name evidence="1" type="ORF">N5923_23440</name>
</gene>
<organism evidence="1 2">
    <name type="scientific">Winslowiella arboricola</name>
    <dbReference type="NCBI Taxonomy" id="2978220"/>
    <lineage>
        <taxon>Bacteria</taxon>
        <taxon>Pseudomonadati</taxon>
        <taxon>Pseudomonadota</taxon>
        <taxon>Gammaproteobacteria</taxon>
        <taxon>Enterobacterales</taxon>
        <taxon>Erwiniaceae</taxon>
        <taxon>Winslowiella</taxon>
    </lineage>
</organism>
<evidence type="ECO:0000313" key="1">
    <source>
        <dbReference type="EMBL" id="MCU5780450.1"/>
    </source>
</evidence>
<sequence>MILTEYHYDPKDRDQKSVYLLRHSSSVQKATLEQNLTVERDAYGKFKPTIALDDFPRGLTDRESMLKLADWLHRLSVAIEDNWSEP</sequence>
<name>A0A9J6PSK8_9GAMM</name>
<dbReference type="EMBL" id="JAODIM010000043">
    <property type="protein sequence ID" value="MCU5780450.1"/>
    <property type="molecule type" value="Genomic_DNA"/>
</dbReference>
<protein>
    <submittedName>
        <fullName evidence="1">Uncharacterized protein</fullName>
    </submittedName>
</protein>
<proteinExistence type="predicted"/>
<dbReference type="Proteomes" id="UP001064262">
    <property type="component" value="Unassembled WGS sequence"/>
</dbReference>